<dbReference type="SUPFAM" id="SSF52540">
    <property type="entry name" value="P-loop containing nucleoside triphosphate hydrolases"/>
    <property type="match status" value="1"/>
</dbReference>
<keyword evidence="5" id="KW-1185">Reference proteome</keyword>
<gene>
    <name evidence="4" type="ORF">HORIV_20200</name>
</gene>
<keyword evidence="3" id="KW-0067">ATP-binding</keyword>
<dbReference type="EMBL" id="AP019416">
    <property type="protein sequence ID" value="BBI49599.1"/>
    <property type="molecule type" value="Genomic_DNA"/>
</dbReference>
<keyword evidence="1" id="KW-0813">Transport</keyword>
<dbReference type="InterPro" id="IPR027417">
    <property type="entry name" value="P-loop_NTPase"/>
</dbReference>
<dbReference type="Proteomes" id="UP000289555">
    <property type="component" value="Chromosome"/>
</dbReference>
<proteinExistence type="predicted"/>
<evidence type="ECO:0000256" key="1">
    <source>
        <dbReference type="ARBA" id="ARBA00022448"/>
    </source>
</evidence>
<dbReference type="Gene3D" id="3.40.50.300">
    <property type="entry name" value="P-loop containing nucleotide triphosphate hydrolases"/>
    <property type="match status" value="1"/>
</dbReference>
<dbReference type="InterPro" id="IPR050763">
    <property type="entry name" value="ABC_transporter_ATP-binding"/>
</dbReference>
<evidence type="ECO:0000256" key="3">
    <source>
        <dbReference type="ARBA" id="ARBA00022840"/>
    </source>
</evidence>
<sequence length="89" mass="9641">MLAGAKDGGEVSIFGIDVDKDFAKAKYQLGVVPQEFNFNQFEKVLDIVLAQAGYYGMTGREALPRAKQLLTDLGLWENATAARACSQVA</sequence>
<evidence type="ECO:0000313" key="5">
    <source>
        <dbReference type="Proteomes" id="UP000289555"/>
    </source>
</evidence>
<name>A0ABN5WRK3_9GAMM</name>
<accession>A0ABN5WRK3</accession>
<evidence type="ECO:0000313" key="4">
    <source>
        <dbReference type="EMBL" id="BBI49599.1"/>
    </source>
</evidence>
<reference evidence="5" key="1">
    <citation type="journal article" date="2019" name="Microbiol. Resour. Announc.">
        <title>Complete Genome Sequence of Halomonas olivaria, a Moderately Halophilic Bacterium Isolated from Olive Processing Effluents, Obtained by Nanopore Sequencing.</title>
        <authorList>
            <person name="Nagata S."/>
            <person name="Ii K.M."/>
            <person name="Tsukimi T."/>
            <person name="Miura M.C."/>
            <person name="Galipon J."/>
            <person name="Arakawa K."/>
        </authorList>
    </citation>
    <scope>NUCLEOTIDE SEQUENCE [LARGE SCALE GENOMIC DNA]</scope>
    <source>
        <strain evidence="5">TYRC17</strain>
    </source>
</reference>
<organism evidence="4 5">
    <name type="scientific">Vreelandella olivaria</name>
    <dbReference type="NCBI Taxonomy" id="390919"/>
    <lineage>
        <taxon>Bacteria</taxon>
        <taxon>Pseudomonadati</taxon>
        <taxon>Pseudomonadota</taxon>
        <taxon>Gammaproteobacteria</taxon>
        <taxon>Oceanospirillales</taxon>
        <taxon>Halomonadaceae</taxon>
        <taxon>Vreelandella</taxon>
    </lineage>
</organism>
<dbReference type="PANTHER" id="PTHR42711:SF15">
    <property type="entry name" value="ABC-TYPE MULTIDRUG TRANSPORT SYSTEM, ATPASE COMPONENT"/>
    <property type="match status" value="1"/>
</dbReference>
<dbReference type="PANTHER" id="PTHR42711">
    <property type="entry name" value="ABC TRANSPORTER ATP-BINDING PROTEIN"/>
    <property type="match status" value="1"/>
</dbReference>
<protein>
    <submittedName>
        <fullName evidence="4">Uncharacterized protein</fullName>
    </submittedName>
</protein>
<evidence type="ECO:0000256" key="2">
    <source>
        <dbReference type="ARBA" id="ARBA00022741"/>
    </source>
</evidence>
<keyword evidence="2" id="KW-0547">Nucleotide-binding</keyword>